<dbReference type="GO" id="GO:0010268">
    <property type="term" value="P:brassinosteroid homeostasis"/>
    <property type="evidence" value="ECO:0007669"/>
    <property type="project" value="TreeGrafter"/>
</dbReference>
<evidence type="ECO:0000256" key="6">
    <source>
        <dbReference type="ARBA" id="ARBA00023004"/>
    </source>
</evidence>
<evidence type="ECO:0000256" key="2">
    <source>
        <dbReference type="ARBA" id="ARBA00010617"/>
    </source>
</evidence>
<protein>
    <submittedName>
        <fullName evidence="9">3-epi-6-deoxocathasterone 23-monooxygenase-like protein</fullName>
    </submittedName>
</protein>
<dbReference type="PANTHER" id="PTHR24286:SF254">
    <property type="entry name" value="3-EPI-6-DEOXOCATHASTERONE 23-MONOOXYGENASE CYP90C1"/>
    <property type="match status" value="1"/>
</dbReference>
<name>A0A2K3NQH5_TRIPR</name>
<comment type="cofactor">
    <cofactor evidence="7">
        <name>heme</name>
        <dbReference type="ChEBI" id="CHEBI:30413"/>
    </cofactor>
</comment>
<evidence type="ECO:0000256" key="3">
    <source>
        <dbReference type="ARBA" id="ARBA00022692"/>
    </source>
</evidence>
<evidence type="ECO:0000256" key="7">
    <source>
        <dbReference type="PIRSR" id="PIRSR602401-1"/>
    </source>
</evidence>
<keyword evidence="6 7" id="KW-0408">Iron</keyword>
<dbReference type="PROSITE" id="PS00086">
    <property type="entry name" value="CYTOCHROME_P450"/>
    <property type="match status" value="1"/>
</dbReference>
<gene>
    <name evidence="9" type="ORF">L195_g001723</name>
</gene>
<proteinExistence type="inferred from homology"/>
<dbReference type="EMBL" id="ASHM01000718">
    <property type="protein sequence ID" value="PNY05278.1"/>
    <property type="molecule type" value="Genomic_DNA"/>
</dbReference>
<dbReference type="GO" id="GO:0016125">
    <property type="term" value="P:sterol metabolic process"/>
    <property type="evidence" value="ECO:0007669"/>
    <property type="project" value="TreeGrafter"/>
</dbReference>
<comment type="subcellular location">
    <subcellularLocation>
        <location evidence="1">Membrane</location>
        <topology evidence="1">Single-pass membrane protein</topology>
    </subcellularLocation>
</comment>
<evidence type="ECO:0000256" key="4">
    <source>
        <dbReference type="ARBA" id="ARBA00022723"/>
    </source>
</evidence>
<dbReference type="InterPro" id="IPR001128">
    <property type="entry name" value="Cyt_P450"/>
</dbReference>
<evidence type="ECO:0000313" key="9">
    <source>
        <dbReference type="EMBL" id="PNY05278.1"/>
    </source>
</evidence>
<keyword evidence="7 8" id="KW-0349">Heme</keyword>
<comment type="similarity">
    <text evidence="2 8">Belongs to the cytochrome P450 family.</text>
</comment>
<reference evidence="9 10" key="1">
    <citation type="journal article" date="2014" name="Am. J. Bot.">
        <title>Genome assembly and annotation for red clover (Trifolium pratense; Fabaceae).</title>
        <authorList>
            <person name="Istvanek J."/>
            <person name="Jaros M."/>
            <person name="Krenek A."/>
            <person name="Repkova J."/>
        </authorList>
    </citation>
    <scope>NUCLEOTIDE SEQUENCE [LARGE SCALE GENOMIC DNA]</scope>
    <source>
        <strain evidence="10">cv. Tatra</strain>
        <tissue evidence="9">Young leaves</tissue>
    </source>
</reference>
<dbReference type="InterPro" id="IPR017972">
    <property type="entry name" value="Cyt_P450_CS"/>
</dbReference>
<dbReference type="InterPro" id="IPR036396">
    <property type="entry name" value="Cyt_P450_sf"/>
</dbReference>
<dbReference type="STRING" id="57577.A0A2K3NQH5"/>
<dbReference type="Pfam" id="PF00067">
    <property type="entry name" value="p450"/>
    <property type="match status" value="1"/>
</dbReference>
<dbReference type="PRINTS" id="PR00463">
    <property type="entry name" value="EP450I"/>
</dbReference>
<dbReference type="GO" id="GO:0016020">
    <property type="term" value="C:membrane"/>
    <property type="evidence" value="ECO:0007669"/>
    <property type="project" value="UniProtKB-SubCell"/>
</dbReference>
<dbReference type="SUPFAM" id="SSF48264">
    <property type="entry name" value="Cytochrome P450"/>
    <property type="match status" value="1"/>
</dbReference>
<evidence type="ECO:0000313" key="10">
    <source>
        <dbReference type="Proteomes" id="UP000236291"/>
    </source>
</evidence>
<keyword evidence="8 9" id="KW-0503">Monooxygenase</keyword>
<dbReference type="InterPro" id="IPR002401">
    <property type="entry name" value="Cyt_P450_E_grp-I"/>
</dbReference>
<comment type="caution">
    <text evidence="9">The sequence shown here is derived from an EMBL/GenBank/DDBJ whole genome shotgun (WGS) entry which is preliminary data.</text>
</comment>
<dbReference type="GO" id="GO:0005506">
    <property type="term" value="F:iron ion binding"/>
    <property type="evidence" value="ECO:0007669"/>
    <property type="project" value="InterPro"/>
</dbReference>
<reference evidence="9 10" key="2">
    <citation type="journal article" date="2017" name="Front. Plant Sci.">
        <title>Gene Classification and Mining of Molecular Markers Useful in Red Clover (Trifolium pratense) Breeding.</title>
        <authorList>
            <person name="Istvanek J."/>
            <person name="Dluhosova J."/>
            <person name="Dluhos P."/>
            <person name="Patkova L."/>
            <person name="Nedelnik J."/>
            <person name="Repkova J."/>
        </authorList>
    </citation>
    <scope>NUCLEOTIDE SEQUENCE [LARGE SCALE GENOMIC DNA]</scope>
    <source>
        <strain evidence="10">cv. Tatra</strain>
        <tissue evidence="9">Young leaves</tissue>
    </source>
</reference>
<dbReference type="GO" id="GO:0016709">
    <property type="term" value="F:oxidoreductase activity, acting on paired donors, with incorporation or reduction of molecular oxygen, NAD(P)H as one donor, and incorporation of one atom of oxygen"/>
    <property type="evidence" value="ECO:0007669"/>
    <property type="project" value="TreeGrafter"/>
</dbReference>
<evidence type="ECO:0000256" key="8">
    <source>
        <dbReference type="RuleBase" id="RU000461"/>
    </source>
</evidence>
<keyword evidence="5" id="KW-1133">Transmembrane helix</keyword>
<sequence>MGEHSILQLNGNMHKKLHSLIAVFLKSPQFKAQITKDIQHSVKQCLASWTNNTIYFQDEVKKITFTILIKVLMSIGPGEDLDLLKREFGEYIKGLICLPIKFPGTTLYKSLKAKERMMKMVRRIVEDRMKLIIDNNADRCAVNDVVDALLRDKSELYNSSSSSSLMVEMISQNIIEFMIPGEETLPTAMTLALKFLSDSPLALSKLMEENMELKKQKTNCSNEYTWTDYMSLTFTQNVISETLRMANIVNGIWRKAVKDVEIKGYLIPKDWCVMASLTSVHMDEKNYENPFKFDPWRWEKIGVVASNNCFTPFGSGHRLCPGLELSRLELSIFLHHLVTTYRWMAERDEIIYFPTVKMKKKLPIRVQPINTSLD</sequence>
<evidence type="ECO:0000256" key="1">
    <source>
        <dbReference type="ARBA" id="ARBA00004167"/>
    </source>
</evidence>
<feature type="binding site" description="axial binding residue" evidence="7">
    <location>
        <position position="320"/>
    </location>
    <ligand>
        <name>heme</name>
        <dbReference type="ChEBI" id="CHEBI:30413"/>
    </ligand>
    <ligandPart>
        <name>Fe</name>
        <dbReference type="ChEBI" id="CHEBI:18248"/>
    </ligandPart>
</feature>
<keyword evidence="8" id="KW-0560">Oxidoreductase</keyword>
<dbReference type="AlphaFoldDB" id="A0A2K3NQH5"/>
<keyword evidence="3" id="KW-0812">Transmembrane</keyword>
<organism evidence="9 10">
    <name type="scientific">Trifolium pratense</name>
    <name type="common">Red clover</name>
    <dbReference type="NCBI Taxonomy" id="57577"/>
    <lineage>
        <taxon>Eukaryota</taxon>
        <taxon>Viridiplantae</taxon>
        <taxon>Streptophyta</taxon>
        <taxon>Embryophyta</taxon>
        <taxon>Tracheophyta</taxon>
        <taxon>Spermatophyta</taxon>
        <taxon>Magnoliopsida</taxon>
        <taxon>eudicotyledons</taxon>
        <taxon>Gunneridae</taxon>
        <taxon>Pentapetalae</taxon>
        <taxon>rosids</taxon>
        <taxon>fabids</taxon>
        <taxon>Fabales</taxon>
        <taxon>Fabaceae</taxon>
        <taxon>Papilionoideae</taxon>
        <taxon>50 kb inversion clade</taxon>
        <taxon>NPAAA clade</taxon>
        <taxon>Hologalegina</taxon>
        <taxon>IRL clade</taxon>
        <taxon>Trifolieae</taxon>
        <taxon>Trifolium</taxon>
    </lineage>
</organism>
<keyword evidence="4 7" id="KW-0479">Metal-binding</keyword>
<evidence type="ECO:0000256" key="5">
    <source>
        <dbReference type="ARBA" id="ARBA00022989"/>
    </source>
</evidence>
<dbReference type="PANTHER" id="PTHR24286">
    <property type="entry name" value="CYTOCHROME P450 26"/>
    <property type="match status" value="1"/>
</dbReference>
<dbReference type="Gene3D" id="1.10.630.10">
    <property type="entry name" value="Cytochrome P450"/>
    <property type="match status" value="1"/>
</dbReference>
<accession>A0A2K3NQH5</accession>
<dbReference type="GO" id="GO:0020037">
    <property type="term" value="F:heme binding"/>
    <property type="evidence" value="ECO:0007669"/>
    <property type="project" value="InterPro"/>
</dbReference>
<keyword evidence="5" id="KW-0472">Membrane</keyword>
<dbReference type="GO" id="GO:0016132">
    <property type="term" value="P:brassinosteroid biosynthetic process"/>
    <property type="evidence" value="ECO:0007669"/>
    <property type="project" value="TreeGrafter"/>
</dbReference>
<dbReference type="Proteomes" id="UP000236291">
    <property type="component" value="Unassembled WGS sequence"/>
</dbReference>
<dbReference type="PRINTS" id="PR00385">
    <property type="entry name" value="P450"/>
</dbReference>